<evidence type="ECO:0000313" key="7">
    <source>
        <dbReference type="Proteomes" id="UP000186313"/>
    </source>
</evidence>
<dbReference type="PANTHER" id="PTHR30118:SF7">
    <property type="entry name" value="TRANSCRIPTIONAL REGULATOR LYSR FAMILY"/>
    <property type="match status" value="1"/>
</dbReference>
<organism evidence="6 7">
    <name type="scientific">Vibrio panuliri</name>
    <dbReference type="NCBI Taxonomy" id="1381081"/>
    <lineage>
        <taxon>Bacteria</taxon>
        <taxon>Pseudomonadati</taxon>
        <taxon>Pseudomonadota</taxon>
        <taxon>Gammaproteobacteria</taxon>
        <taxon>Vibrionales</taxon>
        <taxon>Vibrionaceae</taxon>
        <taxon>Vibrio</taxon>
    </lineage>
</organism>
<dbReference type="PANTHER" id="PTHR30118">
    <property type="entry name" value="HTH-TYPE TRANSCRIPTIONAL REGULATOR LEUO-RELATED"/>
    <property type="match status" value="1"/>
</dbReference>
<feature type="domain" description="HTH lysR-type" evidence="5">
    <location>
        <begin position="4"/>
        <end position="61"/>
    </location>
</feature>
<dbReference type="RefSeq" id="WP_075705697.1">
    <property type="nucleotide sequence ID" value="NZ_MJMJ01000001.1"/>
</dbReference>
<accession>A0A1Q9HQB8</accession>
<comment type="caution">
    <text evidence="6">The sequence shown here is derived from an EMBL/GenBank/DDBJ whole genome shotgun (WGS) entry which is preliminary data.</text>
</comment>
<evidence type="ECO:0000256" key="4">
    <source>
        <dbReference type="ARBA" id="ARBA00023163"/>
    </source>
</evidence>
<keyword evidence="2" id="KW-0805">Transcription regulation</keyword>
<evidence type="ECO:0000256" key="3">
    <source>
        <dbReference type="ARBA" id="ARBA00023125"/>
    </source>
</evidence>
<evidence type="ECO:0000256" key="2">
    <source>
        <dbReference type="ARBA" id="ARBA00023015"/>
    </source>
</evidence>
<comment type="similarity">
    <text evidence="1">Belongs to the LysR transcriptional regulatory family.</text>
</comment>
<name>A0A1Q9HQB8_9VIBR</name>
<dbReference type="InterPro" id="IPR036390">
    <property type="entry name" value="WH_DNA-bd_sf"/>
</dbReference>
<dbReference type="InterPro" id="IPR036388">
    <property type="entry name" value="WH-like_DNA-bd_sf"/>
</dbReference>
<dbReference type="PROSITE" id="PS50931">
    <property type="entry name" value="HTH_LYSR"/>
    <property type="match status" value="1"/>
</dbReference>
<dbReference type="Gene3D" id="1.10.10.10">
    <property type="entry name" value="Winged helix-like DNA-binding domain superfamily/Winged helix DNA-binding domain"/>
    <property type="match status" value="1"/>
</dbReference>
<protein>
    <submittedName>
        <fullName evidence="6">LysR family transcriptional regulator</fullName>
    </submittedName>
</protein>
<evidence type="ECO:0000313" key="6">
    <source>
        <dbReference type="EMBL" id="OLQ93061.1"/>
    </source>
</evidence>
<proteinExistence type="inferred from homology"/>
<dbReference type="Proteomes" id="UP000186313">
    <property type="component" value="Unassembled WGS sequence"/>
</dbReference>
<dbReference type="InterPro" id="IPR005119">
    <property type="entry name" value="LysR_subst-bd"/>
</dbReference>
<keyword evidence="4" id="KW-0804">Transcription</keyword>
<dbReference type="Gene3D" id="3.40.190.10">
    <property type="entry name" value="Periplasmic binding protein-like II"/>
    <property type="match status" value="2"/>
</dbReference>
<dbReference type="InterPro" id="IPR000847">
    <property type="entry name" value="LysR_HTH_N"/>
</dbReference>
<gene>
    <name evidence="6" type="ORF">BIY22_00795</name>
</gene>
<dbReference type="EMBL" id="MJMJ01000001">
    <property type="protein sequence ID" value="OLQ93061.1"/>
    <property type="molecule type" value="Genomic_DNA"/>
</dbReference>
<dbReference type="InterPro" id="IPR050389">
    <property type="entry name" value="LysR-type_TF"/>
</dbReference>
<dbReference type="SUPFAM" id="SSF53850">
    <property type="entry name" value="Periplasmic binding protein-like II"/>
    <property type="match status" value="1"/>
</dbReference>
<dbReference type="Pfam" id="PF03466">
    <property type="entry name" value="LysR_substrate"/>
    <property type="match status" value="1"/>
</dbReference>
<sequence>MKSFDYNLLKVLRVLIDTQNTRHASEVLNLSQSAVSHALNRLRDTFDDPLFIRERYGLVPTERCLEIEKSLPNLIEQLDGLLEQSGGFNPVKYDGKISISLTNALTNAVGVQLYQELSKRAPNAQFELMDWTWQVESSLLSRKVHVALDYGPENYSKQIKQKLMPKSRYVICVREKHPLTKLSSVTLKDIAQYPLVLIRTPDWRSRHETAEDTLLKAGYMPNVVLKSDSPQVNFEAIRNSDAIFPMIRSTASLPDGIKCVESIEQSPKYNMDIYAYYLYQTKDLSLNAWLLREIESILETTF</sequence>
<keyword evidence="3" id="KW-0238">DNA-binding</keyword>
<dbReference type="Pfam" id="PF00126">
    <property type="entry name" value="HTH_1"/>
    <property type="match status" value="1"/>
</dbReference>
<dbReference type="GO" id="GO:0003677">
    <property type="term" value="F:DNA binding"/>
    <property type="evidence" value="ECO:0007669"/>
    <property type="project" value="UniProtKB-KW"/>
</dbReference>
<dbReference type="AlphaFoldDB" id="A0A1Q9HQB8"/>
<dbReference type="SUPFAM" id="SSF46785">
    <property type="entry name" value="Winged helix' DNA-binding domain"/>
    <property type="match status" value="1"/>
</dbReference>
<evidence type="ECO:0000259" key="5">
    <source>
        <dbReference type="PROSITE" id="PS50931"/>
    </source>
</evidence>
<evidence type="ECO:0000256" key="1">
    <source>
        <dbReference type="ARBA" id="ARBA00009437"/>
    </source>
</evidence>
<dbReference type="STRING" id="1381081.BIY22_00795"/>
<dbReference type="OrthoDB" id="6396370at2"/>
<dbReference type="GO" id="GO:0003700">
    <property type="term" value="F:DNA-binding transcription factor activity"/>
    <property type="evidence" value="ECO:0007669"/>
    <property type="project" value="InterPro"/>
</dbReference>
<reference evidence="6 7" key="1">
    <citation type="submission" date="2016-09" db="EMBL/GenBank/DDBJ databases">
        <title>Genomic Taxonomy of the Vibrionaceae.</title>
        <authorList>
            <person name="Gonzalez-Castillo A."/>
            <person name="Gomez-Gil B."/>
            <person name="Enciso-Ibarra K."/>
        </authorList>
    </citation>
    <scope>NUCLEOTIDE SEQUENCE [LARGE SCALE GENOMIC DNA]</scope>
    <source>
        <strain evidence="6 7">CAIM 703</strain>
    </source>
</reference>